<name>A0A918D236_9BACI</name>
<protein>
    <recommendedName>
        <fullName evidence="2">LysM domain-containing protein</fullName>
    </recommendedName>
</protein>
<dbReference type="EMBL" id="BMOS01000012">
    <property type="protein sequence ID" value="GGN58127.1"/>
    <property type="molecule type" value="Genomic_DNA"/>
</dbReference>
<evidence type="ECO:0000313" key="3">
    <source>
        <dbReference type="EMBL" id="GGN58127.1"/>
    </source>
</evidence>
<accession>A0A918D236</accession>
<evidence type="ECO:0000256" key="1">
    <source>
        <dbReference type="SAM" id="MobiDB-lite"/>
    </source>
</evidence>
<feature type="compositionally biased region" description="Basic and acidic residues" evidence="1">
    <location>
        <begin position="185"/>
        <end position="194"/>
    </location>
</feature>
<dbReference type="SUPFAM" id="SSF54106">
    <property type="entry name" value="LysM domain"/>
    <property type="match status" value="1"/>
</dbReference>
<sequence length="318" mass="37555">MSSANQNFQFELQETLYFDRGDEVLELIGVSLNPEITIQPYDTYVSIRGEIELRGEYMRDEQRIDETDHPALDELDDLDARRFVEKVESKEDNMAEFYHRFPVDISVPEYRIENMDDIRIEIINFDYELPANSKLQLTAVAEIQGIKAEVDLWQERETEERKVESEEDEEPDSFTFEVEREEVVAEEERTKEVAEELEQEEETEVEEVIDVNEVREPEPETEEVQENELIIRAKEEEEVEEDGKTDEVVNDVSYLKDIFRHEEEESYAKMRICIAQEDDTIESIAERFQVSALQLIKQNKLDEDFDISEGQLLYIPKK</sequence>
<proteinExistence type="predicted"/>
<gene>
    <name evidence="3" type="ORF">GCM10007971_19790</name>
</gene>
<feature type="region of interest" description="Disordered" evidence="1">
    <location>
        <begin position="185"/>
        <end position="204"/>
    </location>
</feature>
<dbReference type="InterPro" id="IPR018392">
    <property type="entry name" value="LysM"/>
</dbReference>
<dbReference type="RefSeq" id="WP_188857031.1">
    <property type="nucleotide sequence ID" value="NZ_BMOS01000012.1"/>
</dbReference>
<dbReference type="Gene3D" id="3.10.350.10">
    <property type="entry name" value="LysM domain"/>
    <property type="match status" value="1"/>
</dbReference>
<dbReference type="Pfam" id="PF01476">
    <property type="entry name" value="LysM"/>
    <property type="match status" value="1"/>
</dbReference>
<reference evidence="3" key="1">
    <citation type="journal article" date="2014" name="Int. J. Syst. Evol. Microbiol.">
        <title>Complete genome sequence of Corynebacterium casei LMG S-19264T (=DSM 44701T), isolated from a smear-ripened cheese.</title>
        <authorList>
            <consortium name="US DOE Joint Genome Institute (JGI-PGF)"/>
            <person name="Walter F."/>
            <person name="Albersmeier A."/>
            <person name="Kalinowski J."/>
            <person name="Ruckert C."/>
        </authorList>
    </citation>
    <scope>NUCLEOTIDE SEQUENCE</scope>
    <source>
        <strain evidence="3">JCM 17251</strain>
    </source>
</reference>
<organism evidence="3 4">
    <name type="scientific">Oceanobacillus indicireducens</name>
    <dbReference type="NCBI Taxonomy" id="1004261"/>
    <lineage>
        <taxon>Bacteria</taxon>
        <taxon>Bacillati</taxon>
        <taxon>Bacillota</taxon>
        <taxon>Bacilli</taxon>
        <taxon>Bacillales</taxon>
        <taxon>Bacillaceae</taxon>
        <taxon>Oceanobacillus</taxon>
    </lineage>
</organism>
<dbReference type="AlphaFoldDB" id="A0A918D236"/>
<feature type="domain" description="LysM" evidence="2">
    <location>
        <begin position="271"/>
        <end position="315"/>
    </location>
</feature>
<comment type="caution">
    <text evidence="3">The sequence shown here is derived from an EMBL/GenBank/DDBJ whole genome shotgun (WGS) entry which is preliminary data.</text>
</comment>
<dbReference type="InterPro" id="IPR048862">
    <property type="entry name" value="SPOCS_spoVID_N"/>
</dbReference>
<dbReference type="SMART" id="SM00257">
    <property type="entry name" value="LysM"/>
    <property type="match status" value="1"/>
</dbReference>
<evidence type="ECO:0000259" key="2">
    <source>
        <dbReference type="PROSITE" id="PS51782"/>
    </source>
</evidence>
<dbReference type="PROSITE" id="PS51782">
    <property type="entry name" value="LYSM"/>
    <property type="match status" value="1"/>
</dbReference>
<reference evidence="3" key="2">
    <citation type="submission" date="2020-09" db="EMBL/GenBank/DDBJ databases">
        <authorList>
            <person name="Sun Q."/>
            <person name="Ohkuma M."/>
        </authorList>
    </citation>
    <scope>NUCLEOTIDE SEQUENCE</scope>
    <source>
        <strain evidence="3">JCM 17251</strain>
    </source>
</reference>
<feature type="compositionally biased region" description="Acidic residues" evidence="1">
    <location>
        <begin position="195"/>
        <end position="204"/>
    </location>
</feature>
<dbReference type="Proteomes" id="UP000624041">
    <property type="component" value="Unassembled WGS sequence"/>
</dbReference>
<dbReference type="InterPro" id="IPR036779">
    <property type="entry name" value="LysM_dom_sf"/>
</dbReference>
<dbReference type="Pfam" id="PF20918">
    <property type="entry name" value="SPOCS_spoVID-N"/>
    <property type="match status" value="1"/>
</dbReference>
<dbReference type="CDD" id="cd00118">
    <property type="entry name" value="LysM"/>
    <property type="match status" value="1"/>
</dbReference>
<keyword evidence="4" id="KW-1185">Reference proteome</keyword>
<evidence type="ECO:0000313" key="4">
    <source>
        <dbReference type="Proteomes" id="UP000624041"/>
    </source>
</evidence>